<feature type="compositionally biased region" description="Polar residues" evidence="1">
    <location>
        <begin position="15"/>
        <end position="24"/>
    </location>
</feature>
<comment type="caution">
    <text evidence="2">The sequence shown here is derived from an EMBL/GenBank/DDBJ whole genome shotgun (WGS) entry which is preliminary data.</text>
</comment>
<evidence type="ECO:0000256" key="1">
    <source>
        <dbReference type="SAM" id="MobiDB-lite"/>
    </source>
</evidence>
<name>A0AAN7TI53_9PEZI</name>
<feature type="compositionally biased region" description="Polar residues" evidence="1">
    <location>
        <begin position="415"/>
        <end position="424"/>
    </location>
</feature>
<sequence length="669" mass="74022">MSLPPHTIAAEPPTATDTASPSYQNEKESQLAAPVPLRQADVVLRPTPRNQTDNPRAFQIGQIERRFRPQTTQKGDASLFTFGMKPSDPDFPYEIEELLCVLTVPRSYPAAKPSLQVTNQDIPRGFQLNIERGLDMIAASNTGATLLGLMNRLDRDLEMILAGKIAETIKIVPNRSKVVSSELPTNVTDDKKAVVKTDDIVVASPVITDAERAAAKLIRQAHYRQLVARFGNLQSFVQWSDGLSFTLPLDSPRKARWPASLRNLRSFKLLVPEAYPLEPANITLESESTEARNVERACMRLPELLGATTLTQLANHLAHHLSDMAAATHEPEPEETPPVVTSEPKAAIPALSAVNQEPEAGKVAEPSTDNDKPRVHFIPRPPEWSQELTGGEDSGDDTYSESSTDEEEIAEQQEKGQSINGPSRSQERGVLLSFPHLELHGIELLELTLLNISVKCERCKDTTDLQKLRNYSGNVSDMQQVTCEKCANVVAVGFRAELMHVNAARAGYLDLEGCTVADMLPSNFIPTCAECSTAYPAPGVVAVRGDSSFAVCRECHRKMTFRIPEAKFLQISASAVRSSRALGRRKVKENLGISAGTELPRRGRCKHYGKSYRWFRGYCSREQNYRPEDCGICHAVLIGKRGSGFWEGGKGTRDATRMSRKDPRKYKRR</sequence>
<reference evidence="2" key="1">
    <citation type="submission" date="2023-08" db="EMBL/GenBank/DDBJ databases">
        <title>Black Yeasts Isolated from many extreme environments.</title>
        <authorList>
            <person name="Coleine C."/>
            <person name="Stajich J.E."/>
            <person name="Selbmann L."/>
        </authorList>
    </citation>
    <scope>NUCLEOTIDE SEQUENCE</scope>
    <source>
        <strain evidence="2">CCFEE 5401</strain>
    </source>
</reference>
<proteinExistence type="predicted"/>
<feature type="compositionally biased region" description="Acidic residues" evidence="1">
    <location>
        <begin position="393"/>
        <end position="411"/>
    </location>
</feature>
<accession>A0AAN7TI53</accession>
<protein>
    <recommendedName>
        <fullName evidence="4">CHY-type domain-containing protein</fullName>
    </recommendedName>
</protein>
<dbReference type="EMBL" id="JAVRRL010000086">
    <property type="protein sequence ID" value="KAK5108429.1"/>
    <property type="molecule type" value="Genomic_DNA"/>
</dbReference>
<evidence type="ECO:0000313" key="2">
    <source>
        <dbReference type="EMBL" id="KAK5108429.1"/>
    </source>
</evidence>
<dbReference type="AlphaFoldDB" id="A0AAN7TI53"/>
<gene>
    <name evidence="2" type="ORF">LTR62_008316</name>
</gene>
<evidence type="ECO:0008006" key="4">
    <source>
        <dbReference type="Google" id="ProtNLM"/>
    </source>
</evidence>
<feature type="region of interest" description="Disordered" evidence="1">
    <location>
        <begin position="1"/>
        <end position="55"/>
    </location>
</feature>
<feature type="compositionally biased region" description="Basic and acidic residues" evidence="1">
    <location>
        <begin position="650"/>
        <end position="661"/>
    </location>
</feature>
<dbReference type="Proteomes" id="UP001310890">
    <property type="component" value="Unassembled WGS sequence"/>
</dbReference>
<feature type="region of interest" description="Disordered" evidence="1">
    <location>
        <begin position="649"/>
        <end position="669"/>
    </location>
</feature>
<feature type="region of interest" description="Disordered" evidence="1">
    <location>
        <begin position="353"/>
        <end position="424"/>
    </location>
</feature>
<evidence type="ECO:0000313" key="3">
    <source>
        <dbReference type="Proteomes" id="UP001310890"/>
    </source>
</evidence>
<organism evidence="2 3">
    <name type="scientific">Meristemomyces frigidus</name>
    <dbReference type="NCBI Taxonomy" id="1508187"/>
    <lineage>
        <taxon>Eukaryota</taxon>
        <taxon>Fungi</taxon>
        <taxon>Dikarya</taxon>
        <taxon>Ascomycota</taxon>
        <taxon>Pezizomycotina</taxon>
        <taxon>Dothideomycetes</taxon>
        <taxon>Dothideomycetidae</taxon>
        <taxon>Mycosphaerellales</taxon>
        <taxon>Teratosphaeriaceae</taxon>
        <taxon>Meristemomyces</taxon>
    </lineage>
</organism>